<reference evidence="3 4" key="1">
    <citation type="submission" date="2021-10" db="EMBL/GenBank/DDBJ databases">
        <title>Anaerobic single-cell dispensing facilitates the cultivation of human gut bacteria.</title>
        <authorList>
            <person name="Afrizal A."/>
        </authorList>
    </citation>
    <scope>NUCLEOTIDE SEQUENCE [LARGE SCALE GENOMIC DNA]</scope>
    <source>
        <strain evidence="3 4">CLA-AA-H224</strain>
    </source>
</reference>
<feature type="region of interest" description="Disordered" evidence="1">
    <location>
        <begin position="1"/>
        <end position="22"/>
    </location>
</feature>
<keyword evidence="2" id="KW-1133">Transmembrane helix</keyword>
<gene>
    <name evidence="3" type="ORF">LKD48_07675</name>
</gene>
<accession>A0AAE3JC56</accession>
<proteinExistence type="predicted"/>
<protein>
    <submittedName>
        <fullName evidence="3">Uncharacterized protein</fullName>
    </submittedName>
</protein>
<evidence type="ECO:0000313" key="4">
    <source>
        <dbReference type="Proteomes" id="UP001198200"/>
    </source>
</evidence>
<evidence type="ECO:0000256" key="1">
    <source>
        <dbReference type="SAM" id="MobiDB-lite"/>
    </source>
</evidence>
<feature type="transmembrane region" description="Helical" evidence="2">
    <location>
        <begin position="53"/>
        <end position="73"/>
    </location>
</feature>
<evidence type="ECO:0000256" key="2">
    <source>
        <dbReference type="SAM" id="Phobius"/>
    </source>
</evidence>
<organism evidence="3 4">
    <name type="scientific">Anthropogastromicrobium aceti</name>
    <dbReference type="NCBI Taxonomy" id="2981768"/>
    <lineage>
        <taxon>Bacteria</taxon>
        <taxon>Bacillati</taxon>
        <taxon>Bacillota</taxon>
        <taxon>Clostridia</taxon>
        <taxon>Lachnospirales</taxon>
        <taxon>Lachnospiraceae</taxon>
        <taxon>Anthropogastromicrobium</taxon>
    </lineage>
</organism>
<comment type="caution">
    <text evidence="3">The sequence shown here is derived from an EMBL/GenBank/DDBJ whole genome shotgun (WGS) entry which is preliminary data.</text>
</comment>
<keyword evidence="2" id="KW-0472">Membrane</keyword>
<sequence>MRIEADDPSKKQPKKEEFNPVKSEKRSFKSEIAKMKSMGFKDGWEYFWSYYKVPVFVIIGVIAIVISITMSVIRNSRPFIVQVHVYNNYLSDNADVDSLEKEFAAYEDMSLKDYQISFNLTEYLDFSGSDEASYTSMMKVMAMAAAHDLDVLGGNTAFVNYYGVGEEDNTLFADLEETLPPAFFQYLKEQDRILYLSRTDEAGKVLGQYAAAIDVSDTRIVNKNCLLGTPCYLGIAVNTSRLQTSIDFLEWIFDYQ</sequence>
<dbReference type="AlphaFoldDB" id="A0AAE3JC56"/>
<dbReference type="RefSeq" id="WP_308731643.1">
    <property type="nucleotide sequence ID" value="NZ_JAJEQN010000015.1"/>
</dbReference>
<name>A0AAE3JC56_9FIRM</name>
<dbReference type="EMBL" id="JAJEQN010000015">
    <property type="protein sequence ID" value="MCC2221514.1"/>
    <property type="molecule type" value="Genomic_DNA"/>
</dbReference>
<keyword evidence="4" id="KW-1185">Reference proteome</keyword>
<evidence type="ECO:0000313" key="3">
    <source>
        <dbReference type="EMBL" id="MCC2221514.1"/>
    </source>
</evidence>
<keyword evidence="2" id="KW-0812">Transmembrane</keyword>
<dbReference type="Proteomes" id="UP001198200">
    <property type="component" value="Unassembled WGS sequence"/>
</dbReference>